<evidence type="ECO:0000259" key="11">
    <source>
        <dbReference type="PROSITE" id="PS50994"/>
    </source>
</evidence>
<sequence length="213" mass="23308">MLKVEVIHGRGVPLDASDVDTDQIIPAVWMKRVERTGFQDGLFQKWRRDPEFVLNRPERAGATVLVSGPNFGCGSSREHAPWALRDFGFKAVIAPSFADIFRNNLPNVGLVPVTLDAAATRKVMDAVTADATAEVTVDLLRATVTCEAAGVVAEPFFLDEGARYRLTRGLDLIDLAAEAEEAIGRHEASRPFWMPRTNGQVEDVFEDSGVEVA</sequence>
<keyword evidence="7 10" id="KW-0028">Amino-acid biosynthesis</keyword>
<dbReference type="UniPathway" id="UPA00048">
    <property type="reaction ID" value="UER00071"/>
</dbReference>
<name>A0A0F4JXV8_9ACTN</name>
<dbReference type="EMBL" id="JZWV01000027">
    <property type="protein sequence ID" value="KJY39217.1"/>
    <property type="molecule type" value="Genomic_DNA"/>
</dbReference>
<proteinExistence type="inferred from homology"/>
<gene>
    <name evidence="10" type="primary">leuD</name>
    <name evidence="12" type="ORF">VR44_02005</name>
</gene>
<reference evidence="12 13" key="1">
    <citation type="submission" date="2015-02" db="EMBL/GenBank/DDBJ databases">
        <authorList>
            <person name="Ju K.-S."/>
            <person name="Doroghazi J.R."/>
            <person name="Metcalf W."/>
        </authorList>
    </citation>
    <scope>NUCLEOTIDE SEQUENCE [LARGE SCALE GENOMIC DNA]</scope>
    <source>
        <strain evidence="12 13">NRRL ISP-5550</strain>
    </source>
</reference>
<keyword evidence="8 10" id="KW-0456">Lyase</keyword>
<dbReference type="AlphaFoldDB" id="A0A0F4JXV8"/>
<organism evidence="12 13">
    <name type="scientific">Streptomyces katrae</name>
    <dbReference type="NCBI Taxonomy" id="68223"/>
    <lineage>
        <taxon>Bacteria</taxon>
        <taxon>Bacillati</taxon>
        <taxon>Actinomycetota</taxon>
        <taxon>Actinomycetes</taxon>
        <taxon>Kitasatosporales</taxon>
        <taxon>Streptomycetaceae</taxon>
        <taxon>Streptomyces</taxon>
    </lineage>
</organism>
<evidence type="ECO:0000256" key="10">
    <source>
        <dbReference type="HAMAP-Rule" id="MF_01031"/>
    </source>
</evidence>
<dbReference type="GO" id="GO:0009098">
    <property type="term" value="P:L-leucine biosynthetic process"/>
    <property type="evidence" value="ECO:0007669"/>
    <property type="project" value="UniProtKB-UniRule"/>
</dbReference>
<evidence type="ECO:0000256" key="2">
    <source>
        <dbReference type="ARBA" id="ARBA00002695"/>
    </source>
</evidence>
<evidence type="ECO:0000256" key="5">
    <source>
        <dbReference type="ARBA" id="ARBA00011271"/>
    </source>
</evidence>
<comment type="catalytic activity">
    <reaction evidence="1 10">
        <text>(2R,3S)-3-isopropylmalate = (2S)-2-isopropylmalate</text>
        <dbReference type="Rhea" id="RHEA:32287"/>
        <dbReference type="ChEBI" id="CHEBI:1178"/>
        <dbReference type="ChEBI" id="CHEBI:35121"/>
        <dbReference type="EC" id="4.2.1.33"/>
    </reaction>
</comment>
<dbReference type="SUPFAM" id="SSF52016">
    <property type="entry name" value="LeuD/IlvD-like"/>
    <property type="match status" value="1"/>
</dbReference>
<accession>A0A0F4JXV8</accession>
<evidence type="ECO:0000256" key="1">
    <source>
        <dbReference type="ARBA" id="ARBA00000491"/>
    </source>
</evidence>
<dbReference type="EC" id="4.2.1.33" evidence="10"/>
<evidence type="ECO:0000313" key="12">
    <source>
        <dbReference type="EMBL" id="KJY39217.1"/>
    </source>
</evidence>
<dbReference type="NCBIfam" id="NF002458">
    <property type="entry name" value="PRK01641.1"/>
    <property type="match status" value="1"/>
</dbReference>
<dbReference type="GO" id="GO:0003861">
    <property type="term" value="F:3-isopropylmalate dehydratase activity"/>
    <property type="evidence" value="ECO:0007669"/>
    <property type="project" value="UniProtKB-UniRule"/>
</dbReference>
<dbReference type="InterPro" id="IPR000573">
    <property type="entry name" value="AconitaseA/IPMdHydase_ssu_swvl"/>
</dbReference>
<dbReference type="Gene3D" id="3.20.19.10">
    <property type="entry name" value="Aconitase, domain 4"/>
    <property type="match status" value="1"/>
</dbReference>
<dbReference type="InterPro" id="IPR033940">
    <property type="entry name" value="IPMI_Swivel"/>
</dbReference>
<dbReference type="PATRIC" id="fig|68223.7.peg.5807"/>
<evidence type="ECO:0000256" key="7">
    <source>
        <dbReference type="ARBA" id="ARBA00022605"/>
    </source>
</evidence>
<dbReference type="FunFam" id="3.20.19.10:FF:000003">
    <property type="entry name" value="3-isopropylmalate dehydratase small subunit"/>
    <property type="match status" value="1"/>
</dbReference>
<evidence type="ECO:0000256" key="6">
    <source>
        <dbReference type="ARBA" id="ARBA00022430"/>
    </source>
</evidence>
<dbReference type="CDD" id="cd01577">
    <property type="entry name" value="IPMI_Swivel"/>
    <property type="match status" value="1"/>
</dbReference>
<dbReference type="GO" id="GO:0015074">
    <property type="term" value="P:DNA integration"/>
    <property type="evidence" value="ECO:0007669"/>
    <property type="project" value="InterPro"/>
</dbReference>
<feature type="domain" description="Integrase catalytic" evidence="11">
    <location>
        <begin position="77"/>
        <end position="213"/>
    </location>
</feature>
<dbReference type="PANTHER" id="PTHR43345">
    <property type="entry name" value="3-ISOPROPYLMALATE DEHYDRATASE SMALL SUBUNIT 2-RELATED-RELATED"/>
    <property type="match status" value="1"/>
</dbReference>
<evidence type="ECO:0000256" key="4">
    <source>
        <dbReference type="ARBA" id="ARBA00009845"/>
    </source>
</evidence>
<keyword evidence="13" id="KW-1185">Reference proteome</keyword>
<keyword evidence="9 10" id="KW-0100">Branched-chain amino acid biosynthesis</keyword>
<dbReference type="InterPro" id="IPR004431">
    <property type="entry name" value="3-IsopropMal_deHydase_ssu"/>
</dbReference>
<dbReference type="Proteomes" id="UP000033551">
    <property type="component" value="Unassembled WGS sequence"/>
</dbReference>
<evidence type="ECO:0000256" key="8">
    <source>
        <dbReference type="ARBA" id="ARBA00023239"/>
    </source>
</evidence>
<comment type="caution">
    <text evidence="12">The sequence shown here is derived from an EMBL/GenBank/DDBJ whole genome shotgun (WGS) entry which is preliminary data.</text>
</comment>
<dbReference type="Pfam" id="PF00694">
    <property type="entry name" value="Aconitase_C"/>
    <property type="match status" value="1"/>
</dbReference>
<protein>
    <recommendedName>
        <fullName evidence="10">3-isopropylmalate dehydratase small subunit</fullName>
        <ecNumber evidence="10">4.2.1.33</ecNumber>
    </recommendedName>
    <alternativeName>
        <fullName evidence="10">Alpha-IPM isomerase</fullName>
        <shortName evidence="10">IPMI</shortName>
    </alternativeName>
    <alternativeName>
        <fullName evidence="10">Isopropylmalate isomerase</fullName>
    </alternativeName>
</protein>
<comment type="subunit">
    <text evidence="5 10">Heterodimer of LeuC and LeuD.</text>
</comment>
<comment type="pathway">
    <text evidence="3 10">Amino-acid biosynthesis; L-leucine biosynthesis; L-leucine from 3-methyl-2-oxobutanoate: step 2/4.</text>
</comment>
<comment type="function">
    <text evidence="2 10">Catalyzes the isomerization between 2-isopropylmalate and 3-isopropylmalate, via the formation of 2-isopropylmaleate.</text>
</comment>
<dbReference type="NCBIfam" id="TIGR00171">
    <property type="entry name" value="leuD"/>
    <property type="match status" value="1"/>
</dbReference>
<dbReference type="OrthoDB" id="9777465at2"/>
<dbReference type="RefSeq" id="WP_045945585.1">
    <property type="nucleotide sequence ID" value="NZ_JZWV01000027.1"/>
</dbReference>
<evidence type="ECO:0000256" key="3">
    <source>
        <dbReference type="ARBA" id="ARBA00004729"/>
    </source>
</evidence>
<dbReference type="InterPro" id="IPR050075">
    <property type="entry name" value="LeuD"/>
</dbReference>
<keyword evidence="6 10" id="KW-0432">Leucine biosynthesis</keyword>
<dbReference type="HAMAP" id="MF_01031">
    <property type="entry name" value="LeuD_type1"/>
    <property type="match status" value="1"/>
</dbReference>
<dbReference type="InterPro" id="IPR015928">
    <property type="entry name" value="Aconitase/3IPM_dehydase_swvl"/>
</dbReference>
<dbReference type="InterPro" id="IPR001584">
    <property type="entry name" value="Integrase_cat-core"/>
</dbReference>
<evidence type="ECO:0000256" key="9">
    <source>
        <dbReference type="ARBA" id="ARBA00023304"/>
    </source>
</evidence>
<keyword evidence="12" id="KW-0413">Isomerase</keyword>
<dbReference type="PANTHER" id="PTHR43345:SF5">
    <property type="entry name" value="3-ISOPROPYLMALATE DEHYDRATASE SMALL SUBUNIT"/>
    <property type="match status" value="1"/>
</dbReference>
<comment type="similarity">
    <text evidence="4 10">Belongs to the LeuD family. LeuD type 1 subfamily.</text>
</comment>
<dbReference type="GO" id="GO:0009316">
    <property type="term" value="C:3-isopropylmalate dehydratase complex"/>
    <property type="evidence" value="ECO:0007669"/>
    <property type="project" value="InterPro"/>
</dbReference>
<dbReference type="GO" id="GO:0016853">
    <property type="term" value="F:isomerase activity"/>
    <property type="evidence" value="ECO:0007669"/>
    <property type="project" value="UniProtKB-KW"/>
</dbReference>
<dbReference type="PROSITE" id="PS50994">
    <property type="entry name" value="INTEGRASE"/>
    <property type="match status" value="1"/>
</dbReference>
<evidence type="ECO:0000313" key="13">
    <source>
        <dbReference type="Proteomes" id="UP000033551"/>
    </source>
</evidence>